<dbReference type="AlphaFoldDB" id="A0A9Q1GJ45"/>
<accession>A0A9Q1GJ45</accession>
<name>A0A9Q1GJ45_9CARY</name>
<proteinExistence type="predicted"/>
<sequence>MDFPWCPKPKPTFQFYDMWMRGPSFLPLIASIKSQLTHTDPITKMKGFLKNGRSTLQKPNKNKYADLRTPLCKARADLKDEWISYGDDYTRYFFAKIKHRKIATYILSIQDDKGQTRQGFLEVKEVMHNYYKNLLGKQHSVRQPIDPKVIAIGNTLTVEQQLKLCASFIDQEIKSVKFSIPNTKSPGPDGFSSGFFKATWHLTGELVRGVIHQFFQIGLIPGFLGETKLVLILKSLTPHRPRSLDQYLVVMLFTNV</sequence>
<organism evidence="1 2">
    <name type="scientific">Carnegiea gigantea</name>
    <dbReference type="NCBI Taxonomy" id="171969"/>
    <lineage>
        <taxon>Eukaryota</taxon>
        <taxon>Viridiplantae</taxon>
        <taxon>Streptophyta</taxon>
        <taxon>Embryophyta</taxon>
        <taxon>Tracheophyta</taxon>
        <taxon>Spermatophyta</taxon>
        <taxon>Magnoliopsida</taxon>
        <taxon>eudicotyledons</taxon>
        <taxon>Gunneridae</taxon>
        <taxon>Pentapetalae</taxon>
        <taxon>Caryophyllales</taxon>
        <taxon>Cactineae</taxon>
        <taxon>Cactaceae</taxon>
        <taxon>Cactoideae</taxon>
        <taxon>Echinocereeae</taxon>
        <taxon>Carnegiea</taxon>
    </lineage>
</organism>
<evidence type="ECO:0000313" key="2">
    <source>
        <dbReference type="Proteomes" id="UP001153076"/>
    </source>
</evidence>
<protein>
    <recommendedName>
        <fullName evidence="3">Reverse transcriptase</fullName>
    </recommendedName>
</protein>
<dbReference type="OrthoDB" id="1747765at2759"/>
<keyword evidence="2" id="KW-1185">Reference proteome</keyword>
<dbReference type="EMBL" id="JAKOGI010003799">
    <property type="protein sequence ID" value="KAJ8420159.1"/>
    <property type="molecule type" value="Genomic_DNA"/>
</dbReference>
<evidence type="ECO:0000313" key="1">
    <source>
        <dbReference type="EMBL" id="KAJ8420159.1"/>
    </source>
</evidence>
<comment type="caution">
    <text evidence="1">The sequence shown here is derived from an EMBL/GenBank/DDBJ whole genome shotgun (WGS) entry which is preliminary data.</text>
</comment>
<evidence type="ECO:0008006" key="3">
    <source>
        <dbReference type="Google" id="ProtNLM"/>
    </source>
</evidence>
<dbReference type="Proteomes" id="UP001153076">
    <property type="component" value="Unassembled WGS sequence"/>
</dbReference>
<gene>
    <name evidence="1" type="ORF">Cgig2_021594</name>
</gene>
<reference evidence="1" key="1">
    <citation type="submission" date="2022-04" db="EMBL/GenBank/DDBJ databases">
        <title>Carnegiea gigantea Genome sequencing and assembly v2.</title>
        <authorList>
            <person name="Copetti D."/>
            <person name="Sanderson M.J."/>
            <person name="Burquez A."/>
            <person name="Wojciechowski M.F."/>
        </authorList>
    </citation>
    <scope>NUCLEOTIDE SEQUENCE</scope>
    <source>
        <strain evidence="1">SGP5-SGP5p</strain>
        <tissue evidence="1">Aerial part</tissue>
    </source>
</reference>